<dbReference type="OrthoDB" id="8724219at2"/>
<dbReference type="AlphaFoldDB" id="A0A254TIA9"/>
<feature type="transmembrane region" description="Helical" evidence="1">
    <location>
        <begin position="43"/>
        <end position="62"/>
    </location>
</feature>
<dbReference type="Proteomes" id="UP000197535">
    <property type="component" value="Unassembled WGS sequence"/>
</dbReference>
<protein>
    <recommendedName>
        <fullName evidence="4">Flagellar hook-length control protein</fullName>
    </recommendedName>
</protein>
<feature type="transmembrane region" description="Helical" evidence="1">
    <location>
        <begin position="17"/>
        <end position="37"/>
    </location>
</feature>
<accession>A0A254TIA9</accession>
<dbReference type="InterPro" id="IPR009883">
    <property type="entry name" value="YgfX"/>
</dbReference>
<keyword evidence="3" id="KW-1185">Reference proteome</keyword>
<dbReference type="EMBL" id="LSTO01000001">
    <property type="protein sequence ID" value="OWW19418.1"/>
    <property type="molecule type" value="Genomic_DNA"/>
</dbReference>
<keyword evidence="1" id="KW-0472">Membrane</keyword>
<keyword evidence="1" id="KW-0812">Transmembrane</keyword>
<keyword evidence="1" id="KW-1133">Transmembrane helix</keyword>
<evidence type="ECO:0000313" key="3">
    <source>
        <dbReference type="Proteomes" id="UP000197535"/>
    </source>
</evidence>
<dbReference type="RefSeq" id="WP_088706328.1">
    <property type="nucleotide sequence ID" value="NZ_LSTO01000001.1"/>
</dbReference>
<name>A0A254TIA9_9BURK</name>
<dbReference type="Pfam" id="PF07254">
    <property type="entry name" value="Cpta_toxin"/>
    <property type="match status" value="1"/>
</dbReference>
<gene>
    <name evidence="2" type="ORF">AYR66_07745</name>
</gene>
<reference evidence="2 3" key="1">
    <citation type="submission" date="2016-02" db="EMBL/GenBank/DDBJ databases">
        <authorList>
            <person name="Wen L."/>
            <person name="He K."/>
            <person name="Yang H."/>
        </authorList>
    </citation>
    <scope>NUCLEOTIDE SEQUENCE [LARGE SCALE GENOMIC DNA]</scope>
    <source>
        <strain evidence="2 3">TSA40</strain>
    </source>
</reference>
<evidence type="ECO:0000313" key="2">
    <source>
        <dbReference type="EMBL" id="OWW19418.1"/>
    </source>
</evidence>
<proteinExistence type="predicted"/>
<organism evidence="2 3">
    <name type="scientific">Noviherbaspirillum denitrificans</name>
    <dbReference type="NCBI Taxonomy" id="1968433"/>
    <lineage>
        <taxon>Bacteria</taxon>
        <taxon>Pseudomonadati</taxon>
        <taxon>Pseudomonadota</taxon>
        <taxon>Betaproteobacteria</taxon>
        <taxon>Burkholderiales</taxon>
        <taxon>Oxalobacteraceae</taxon>
        <taxon>Noviherbaspirillum</taxon>
    </lineage>
</organism>
<evidence type="ECO:0000256" key="1">
    <source>
        <dbReference type="SAM" id="Phobius"/>
    </source>
</evidence>
<sequence>MSIAVSTVVYPSRIHSMLIGAMALIAAVVAFVVAFGHLGDLSLSIRGLISSLLFFLASFGFYHGMASRKTIQLDISGIGQIRLLTLEGNRSCSSKKRPHVTGMGDLVRLMDNSTIWTCLLLLRLQSEDGRMTVVPIFPDSVDRESFRALSVACRWISVRNETQCPEIF</sequence>
<comment type="caution">
    <text evidence="2">The sequence shown here is derived from an EMBL/GenBank/DDBJ whole genome shotgun (WGS) entry which is preliminary data.</text>
</comment>
<evidence type="ECO:0008006" key="4">
    <source>
        <dbReference type="Google" id="ProtNLM"/>
    </source>
</evidence>